<name>A0A0P6X4A8_9CHLR</name>
<comment type="caution">
    <text evidence="10">The sequence shown here is derived from an EMBL/GenBank/DDBJ whole genome shotgun (WGS) entry which is preliminary data.</text>
</comment>
<keyword evidence="7 9" id="KW-0472">Membrane</keyword>
<dbReference type="Gene3D" id="1.20.5.3310">
    <property type="match status" value="1"/>
</dbReference>
<protein>
    <recommendedName>
        <fullName evidence="12">Twin-arginine translocase TatA/TatE family subunit</fullName>
    </recommendedName>
</protein>
<dbReference type="EMBL" id="LGHJ01000012">
    <property type="protein sequence ID" value="KPL76311.1"/>
    <property type="molecule type" value="Genomic_DNA"/>
</dbReference>
<dbReference type="Pfam" id="PF02416">
    <property type="entry name" value="TatA_B_E"/>
    <property type="match status" value="1"/>
</dbReference>
<sequence>MEIFNVGFGELLFIFLLALILLGPEGMKKAGLTIGKGVRAIIRSPFWKIFMDTTREIREMPTILVREAGLEEFNEKTRKSLREFSEELPQESQLTEADFQQLDPRLRPIPWDAKPSSSNPPSPADASEQPAERSTPPSDESQG</sequence>
<evidence type="ECO:0000256" key="8">
    <source>
        <dbReference type="SAM" id="MobiDB-lite"/>
    </source>
</evidence>
<evidence type="ECO:0000256" key="7">
    <source>
        <dbReference type="ARBA" id="ARBA00023136"/>
    </source>
</evidence>
<dbReference type="Proteomes" id="UP000050514">
    <property type="component" value="Unassembled WGS sequence"/>
</dbReference>
<dbReference type="RefSeq" id="WP_061919296.1">
    <property type="nucleotide sequence ID" value="NZ_DF967971.1"/>
</dbReference>
<dbReference type="STRING" id="360411.AC812_06490"/>
<comment type="subcellular location">
    <subcellularLocation>
        <location evidence="1">Membrane</location>
        <topology evidence="1">Single-pass membrane protein</topology>
    </subcellularLocation>
</comment>
<dbReference type="PRINTS" id="PR01506">
    <property type="entry name" value="TATBPROTEIN"/>
</dbReference>
<evidence type="ECO:0000256" key="5">
    <source>
        <dbReference type="ARBA" id="ARBA00022989"/>
    </source>
</evidence>
<gene>
    <name evidence="10" type="ORF">AC812_06490</name>
</gene>
<evidence type="ECO:0000256" key="2">
    <source>
        <dbReference type="ARBA" id="ARBA00022448"/>
    </source>
</evidence>
<feature type="transmembrane region" description="Helical" evidence="9">
    <location>
        <begin position="6"/>
        <end position="23"/>
    </location>
</feature>
<evidence type="ECO:0008006" key="12">
    <source>
        <dbReference type="Google" id="ProtNLM"/>
    </source>
</evidence>
<evidence type="ECO:0000256" key="1">
    <source>
        <dbReference type="ARBA" id="ARBA00004167"/>
    </source>
</evidence>
<keyword evidence="4" id="KW-0653">Protein transport</keyword>
<reference evidence="10 11" key="1">
    <citation type="submission" date="2015-07" db="EMBL/GenBank/DDBJ databases">
        <title>Draft genome of Bellilinea caldifistulae DSM 17877.</title>
        <authorList>
            <person name="Hemp J."/>
            <person name="Ward L.M."/>
            <person name="Pace L.A."/>
            <person name="Fischer W.W."/>
        </authorList>
    </citation>
    <scope>NUCLEOTIDE SEQUENCE [LARGE SCALE GENOMIC DNA]</scope>
    <source>
        <strain evidence="10 11">GOMI-1</strain>
    </source>
</reference>
<feature type="region of interest" description="Disordered" evidence="8">
    <location>
        <begin position="81"/>
        <end position="143"/>
    </location>
</feature>
<keyword evidence="5 9" id="KW-1133">Transmembrane helix</keyword>
<evidence type="ECO:0000313" key="10">
    <source>
        <dbReference type="EMBL" id="KPL76311.1"/>
    </source>
</evidence>
<dbReference type="InterPro" id="IPR003369">
    <property type="entry name" value="TatA/B/E"/>
</dbReference>
<dbReference type="OrthoDB" id="166900at2"/>
<dbReference type="AlphaFoldDB" id="A0A0P6X4A8"/>
<keyword evidence="6" id="KW-0811">Translocation</keyword>
<keyword evidence="3 9" id="KW-0812">Transmembrane</keyword>
<keyword evidence="2" id="KW-0813">Transport</keyword>
<evidence type="ECO:0000313" key="11">
    <source>
        <dbReference type="Proteomes" id="UP000050514"/>
    </source>
</evidence>
<evidence type="ECO:0000256" key="6">
    <source>
        <dbReference type="ARBA" id="ARBA00023010"/>
    </source>
</evidence>
<evidence type="ECO:0000256" key="3">
    <source>
        <dbReference type="ARBA" id="ARBA00022692"/>
    </source>
</evidence>
<proteinExistence type="predicted"/>
<evidence type="ECO:0000256" key="9">
    <source>
        <dbReference type="SAM" id="Phobius"/>
    </source>
</evidence>
<evidence type="ECO:0000256" key="4">
    <source>
        <dbReference type="ARBA" id="ARBA00022927"/>
    </source>
</evidence>
<keyword evidence="11" id="KW-1185">Reference proteome</keyword>
<organism evidence="10 11">
    <name type="scientific">Bellilinea caldifistulae</name>
    <dbReference type="NCBI Taxonomy" id="360411"/>
    <lineage>
        <taxon>Bacteria</taxon>
        <taxon>Bacillati</taxon>
        <taxon>Chloroflexota</taxon>
        <taxon>Anaerolineae</taxon>
        <taxon>Anaerolineales</taxon>
        <taxon>Anaerolineaceae</taxon>
        <taxon>Bellilinea</taxon>
    </lineage>
</organism>
<accession>A0A0P6X4A8</accession>